<gene>
    <name evidence="2" type="ORF">EV132_1803</name>
</gene>
<comment type="caution">
    <text evidence="2">The sequence shown here is derived from an EMBL/GenBank/DDBJ whole genome shotgun (WGS) entry which is preliminary data.</text>
</comment>
<dbReference type="Proteomes" id="UP000294576">
    <property type="component" value="Unassembled WGS sequence"/>
</dbReference>
<evidence type="ECO:0000313" key="3">
    <source>
        <dbReference type="Proteomes" id="UP000294576"/>
    </source>
</evidence>
<dbReference type="RefSeq" id="WP_132568972.1">
    <property type="nucleotide sequence ID" value="NZ_SMBH01000080.1"/>
</dbReference>
<accession>A0A4R3PPY8</accession>
<dbReference type="AlphaFoldDB" id="A0A4R3PPY8"/>
<proteinExistence type="predicted"/>
<feature type="domain" description="DUF4158" evidence="1">
    <location>
        <begin position="6"/>
        <end position="169"/>
    </location>
</feature>
<evidence type="ECO:0000259" key="1">
    <source>
        <dbReference type="Pfam" id="PF13700"/>
    </source>
</evidence>
<dbReference type="Pfam" id="PF13700">
    <property type="entry name" value="DUF4158"/>
    <property type="match status" value="1"/>
</dbReference>
<organism evidence="2 3">
    <name type="scientific">Rhizobium sullae</name>
    <name type="common">Rhizobium hedysari</name>
    <dbReference type="NCBI Taxonomy" id="50338"/>
    <lineage>
        <taxon>Bacteria</taxon>
        <taxon>Pseudomonadati</taxon>
        <taxon>Pseudomonadota</taxon>
        <taxon>Alphaproteobacteria</taxon>
        <taxon>Hyphomicrobiales</taxon>
        <taxon>Rhizobiaceae</taxon>
        <taxon>Rhizobium/Agrobacterium group</taxon>
        <taxon>Rhizobium</taxon>
    </lineage>
</organism>
<sequence length="189" mass="20991">MRKHELLSEAEREQLLGIPIDRDDLVRLYTLEPNEIDQIRLRREDRNRLGVALQLALFRHPGMTLAQILQSSAGLPEELVSFVAEQLDISAIALADYAGREQTMTDHARELAGAYELRGAARTDIPFMIEAAAKAAWATDKGIVIAAGIIDALREAKILLPAVSTIERAGRPPGNRRLMRFSPVFGRNN</sequence>
<reference evidence="2 3" key="1">
    <citation type="submission" date="2019-03" db="EMBL/GenBank/DDBJ databases">
        <title>Genomic Encyclopedia of Type Strains, Phase IV (KMG-V): Genome sequencing to study the core and pangenomes of soil and plant-associated prokaryotes.</title>
        <authorList>
            <person name="Whitman W."/>
        </authorList>
    </citation>
    <scope>NUCLEOTIDE SEQUENCE [LARGE SCALE GENOMIC DNA]</scope>
    <source>
        <strain evidence="2 3">Hc14</strain>
    </source>
</reference>
<dbReference type="InterPro" id="IPR025296">
    <property type="entry name" value="DUF4158"/>
</dbReference>
<name>A0A4R3PPY8_RHISU</name>
<protein>
    <submittedName>
        <fullName evidence="2">Uncharacterized protein DUF4158</fullName>
    </submittedName>
</protein>
<dbReference type="EMBL" id="SMBH01000080">
    <property type="protein sequence ID" value="TCU01465.1"/>
    <property type="molecule type" value="Genomic_DNA"/>
</dbReference>
<evidence type="ECO:0000313" key="2">
    <source>
        <dbReference type="EMBL" id="TCU01465.1"/>
    </source>
</evidence>